<protein>
    <submittedName>
        <fullName evidence="2">Phosphoribosylaminoimidazole-succinocarboxamide synthase</fullName>
    </submittedName>
</protein>
<feature type="region of interest" description="Disordered" evidence="1">
    <location>
        <begin position="1"/>
        <end position="53"/>
    </location>
</feature>
<reference evidence="2 3" key="1">
    <citation type="journal article" date="2017" name="BMC Genomics">
        <title>Chromosome level assembly and secondary metabolite potential of the parasitic fungus Cordyceps militaris.</title>
        <authorList>
            <person name="Kramer G.J."/>
            <person name="Nodwell J.R."/>
        </authorList>
    </citation>
    <scope>NUCLEOTIDE SEQUENCE [LARGE SCALE GENOMIC DNA]</scope>
    <source>
        <strain evidence="2 3">ATCC 34164</strain>
    </source>
</reference>
<proteinExistence type="predicted"/>
<evidence type="ECO:0000256" key="1">
    <source>
        <dbReference type="SAM" id="MobiDB-lite"/>
    </source>
</evidence>
<name>A0A2H4SE55_CORMI</name>
<dbReference type="AlphaFoldDB" id="A0A2H4SE55"/>
<organism evidence="2 3">
    <name type="scientific">Cordyceps militaris</name>
    <name type="common">Caterpillar fungus</name>
    <name type="synonym">Clavaria militaris</name>
    <dbReference type="NCBI Taxonomy" id="73501"/>
    <lineage>
        <taxon>Eukaryota</taxon>
        <taxon>Fungi</taxon>
        <taxon>Dikarya</taxon>
        <taxon>Ascomycota</taxon>
        <taxon>Pezizomycotina</taxon>
        <taxon>Sordariomycetes</taxon>
        <taxon>Hypocreomycetidae</taxon>
        <taxon>Hypocreales</taxon>
        <taxon>Cordycipitaceae</taxon>
        <taxon>Cordyceps</taxon>
    </lineage>
</organism>
<feature type="compositionally biased region" description="Basic and acidic residues" evidence="1">
    <location>
        <begin position="27"/>
        <end position="44"/>
    </location>
</feature>
<gene>
    <name evidence="2" type="ORF">A9K55_009331</name>
</gene>
<accession>A0A2H4SE55</accession>
<dbReference type="EMBL" id="CP023324">
    <property type="protein sequence ID" value="ATY61398.1"/>
    <property type="molecule type" value="Genomic_DNA"/>
</dbReference>
<dbReference type="Proteomes" id="UP000323067">
    <property type="component" value="Chromosome vii"/>
</dbReference>
<dbReference type="Gene3D" id="3.30.470.20">
    <property type="entry name" value="ATP-grasp fold, B domain"/>
    <property type="match status" value="1"/>
</dbReference>
<sequence>MATTGISRGAERNSPGGPCTHSTKAPIGEKDENISPEQARKLVGDKYANQIEA</sequence>
<evidence type="ECO:0000313" key="2">
    <source>
        <dbReference type="EMBL" id="ATY61398.1"/>
    </source>
</evidence>
<evidence type="ECO:0000313" key="3">
    <source>
        <dbReference type="Proteomes" id="UP000323067"/>
    </source>
</evidence>
<dbReference type="VEuPathDB" id="FungiDB:A9K55_009331"/>